<dbReference type="InterPro" id="IPR011990">
    <property type="entry name" value="TPR-like_helical_dom_sf"/>
</dbReference>
<protein>
    <submittedName>
        <fullName evidence="3">LytR C-terminal domain-containing protein</fullName>
    </submittedName>
</protein>
<reference evidence="3 4" key="1">
    <citation type="submission" date="2022-10" db="EMBL/GenBank/DDBJ databases">
        <title>Sphingomonas sp.</title>
        <authorList>
            <person name="Jin C."/>
        </authorList>
    </citation>
    <scope>NUCLEOTIDE SEQUENCE [LARGE SCALE GENOMIC DNA]</scope>
    <source>
        <strain evidence="3 4">BN140010</strain>
    </source>
</reference>
<organism evidence="3 4">
    <name type="scientific">Sphingomonas arvum</name>
    <dbReference type="NCBI Taxonomy" id="2992113"/>
    <lineage>
        <taxon>Bacteria</taxon>
        <taxon>Pseudomonadati</taxon>
        <taxon>Pseudomonadota</taxon>
        <taxon>Alphaproteobacteria</taxon>
        <taxon>Sphingomonadales</taxon>
        <taxon>Sphingomonadaceae</taxon>
        <taxon>Sphingomonas</taxon>
    </lineage>
</organism>
<evidence type="ECO:0000259" key="2">
    <source>
        <dbReference type="Pfam" id="PF13399"/>
    </source>
</evidence>
<dbReference type="EMBL" id="JAPDOB010000001">
    <property type="protein sequence ID" value="MCW3797184.1"/>
    <property type="molecule type" value="Genomic_DNA"/>
</dbReference>
<comment type="caution">
    <text evidence="3">The sequence shown here is derived from an EMBL/GenBank/DDBJ whole genome shotgun (WGS) entry which is preliminary data.</text>
</comment>
<proteinExistence type="predicted"/>
<dbReference type="Pfam" id="PF14559">
    <property type="entry name" value="TPR_19"/>
    <property type="match status" value="1"/>
</dbReference>
<dbReference type="InterPro" id="IPR019734">
    <property type="entry name" value="TPR_rpt"/>
</dbReference>
<dbReference type="RefSeq" id="WP_264881331.1">
    <property type="nucleotide sequence ID" value="NZ_JAPDOB010000001.1"/>
</dbReference>
<evidence type="ECO:0000313" key="4">
    <source>
        <dbReference type="Proteomes" id="UP001526246"/>
    </source>
</evidence>
<dbReference type="Gene3D" id="1.25.40.10">
    <property type="entry name" value="Tetratricopeptide repeat domain"/>
    <property type="match status" value="1"/>
</dbReference>
<dbReference type="Pfam" id="PF13399">
    <property type="entry name" value="LytR_C"/>
    <property type="match status" value="1"/>
</dbReference>
<feature type="repeat" description="TPR" evidence="1">
    <location>
        <begin position="70"/>
        <end position="103"/>
    </location>
</feature>
<dbReference type="InterPro" id="IPR027381">
    <property type="entry name" value="LytR/CpsA/Psr_C"/>
</dbReference>
<sequence length="300" mass="31221">MRIAGVLIGAVALTATGCATQKVAIRAVGGLPASAAADRIGYAHGQLALGNVALALESYRRAAREDPASVAALVGMADCYDRMGRFDLSRRNYEAALALAPTDGAVLARMATSLDLAGSRDEAAAVRKEIAAVASASVTVALPTAAPVKAAAPKVAEVVTVTLPTEPIVEHSASGPRLERLSFGEVALVTSAKPRWRVPQSAAPVQFAAPSIRLLNAARAQGLAARTRAYLSEQGWRRLAIGNAPAPLARSVILYPTTRRVAAERLGRELGVTVLRPNRAPEIVMLLGRDMSGRRAAGMP</sequence>
<keyword evidence="4" id="KW-1185">Reference proteome</keyword>
<evidence type="ECO:0000313" key="3">
    <source>
        <dbReference type="EMBL" id="MCW3797184.1"/>
    </source>
</evidence>
<feature type="domain" description="LytR/CpsA/Psr regulator C-terminal" evidence="2">
    <location>
        <begin position="211"/>
        <end position="290"/>
    </location>
</feature>
<gene>
    <name evidence="3" type="ORF">OMW55_05095</name>
</gene>
<dbReference type="SMART" id="SM00028">
    <property type="entry name" value="TPR"/>
    <property type="match status" value="2"/>
</dbReference>
<dbReference type="Gene3D" id="3.30.70.2390">
    <property type="match status" value="1"/>
</dbReference>
<keyword evidence="1" id="KW-0802">TPR repeat</keyword>
<dbReference type="SUPFAM" id="SSF48452">
    <property type="entry name" value="TPR-like"/>
    <property type="match status" value="1"/>
</dbReference>
<dbReference type="PROSITE" id="PS51257">
    <property type="entry name" value="PROKAR_LIPOPROTEIN"/>
    <property type="match status" value="1"/>
</dbReference>
<accession>A0ABT3JDN9</accession>
<dbReference type="PROSITE" id="PS50005">
    <property type="entry name" value="TPR"/>
    <property type="match status" value="1"/>
</dbReference>
<dbReference type="Proteomes" id="UP001526246">
    <property type="component" value="Unassembled WGS sequence"/>
</dbReference>
<name>A0ABT3JDN9_9SPHN</name>
<evidence type="ECO:0000256" key="1">
    <source>
        <dbReference type="PROSITE-ProRule" id="PRU00339"/>
    </source>
</evidence>